<keyword evidence="2" id="KW-0489">Methyltransferase</keyword>
<dbReference type="GO" id="GO:0032259">
    <property type="term" value="P:methylation"/>
    <property type="evidence" value="ECO:0007669"/>
    <property type="project" value="UniProtKB-KW"/>
</dbReference>
<protein>
    <submittedName>
        <fullName evidence="2">Methyltransferase (DUF5641)</fullName>
    </submittedName>
</protein>
<dbReference type="Proteomes" id="UP001458880">
    <property type="component" value="Unassembled WGS sequence"/>
</dbReference>
<evidence type="ECO:0000313" key="2">
    <source>
        <dbReference type="EMBL" id="KAK9731010.1"/>
    </source>
</evidence>
<keyword evidence="2" id="KW-0808">Transferase</keyword>
<sequence>MQQRNKWIFDSPGGVQVGDLVLLKEDNVPPLKWIMGRIIEVHPGQDGRNRVVTIKTAQGTVDRGVQKVCCFPSGSRCTESVLLS</sequence>
<keyword evidence="3" id="KW-1185">Reference proteome</keyword>
<proteinExistence type="predicted"/>
<gene>
    <name evidence="2" type="ORF">QE152_g14058</name>
</gene>
<evidence type="ECO:0000313" key="3">
    <source>
        <dbReference type="Proteomes" id="UP001458880"/>
    </source>
</evidence>
<feature type="domain" description="DUF5641" evidence="1">
    <location>
        <begin position="1"/>
        <end position="70"/>
    </location>
</feature>
<organism evidence="2 3">
    <name type="scientific">Popillia japonica</name>
    <name type="common">Japanese beetle</name>
    <dbReference type="NCBI Taxonomy" id="7064"/>
    <lineage>
        <taxon>Eukaryota</taxon>
        <taxon>Metazoa</taxon>
        <taxon>Ecdysozoa</taxon>
        <taxon>Arthropoda</taxon>
        <taxon>Hexapoda</taxon>
        <taxon>Insecta</taxon>
        <taxon>Pterygota</taxon>
        <taxon>Neoptera</taxon>
        <taxon>Endopterygota</taxon>
        <taxon>Coleoptera</taxon>
        <taxon>Polyphaga</taxon>
        <taxon>Scarabaeiformia</taxon>
        <taxon>Scarabaeidae</taxon>
        <taxon>Rutelinae</taxon>
        <taxon>Popillia</taxon>
    </lineage>
</organism>
<dbReference type="GO" id="GO:0008168">
    <property type="term" value="F:methyltransferase activity"/>
    <property type="evidence" value="ECO:0007669"/>
    <property type="project" value="UniProtKB-KW"/>
</dbReference>
<dbReference type="EMBL" id="JASPKY010000139">
    <property type="protein sequence ID" value="KAK9731010.1"/>
    <property type="molecule type" value="Genomic_DNA"/>
</dbReference>
<accession>A0AAW1LAS3</accession>
<reference evidence="2 3" key="1">
    <citation type="journal article" date="2024" name="BMC Genomics">
        <title>De novo assembly and annotation of Popillia japonica's genome with initial clues to its potential as an invasive pest.</title>
        <authorList>
            <person name="Cucini C."/>
            <person name="Boschi S."/>
            <person name="Funari R."/>
            <person name="Cardaioli E."/>
            <person name="Iannotti N."/>
            <person name="Marturano G."/>
            <person name="Paoli F."/>
            <person name="Bruttini M."/>
            <person name="Carapelli A."/>
            <person name="Frati F."/>
            <person name="Nardi F."/>
        </authorList>
    </citation>
    <scope>NUCLEOTIDE SEQUENCE [LARGE SCALE GENOMIC DNA]</scope>
    <source>
        <strain evidence="2">DMR45628</strain>
    </source>
</reference>
<evidence type="ECO:0000259" key="1">
    <source>
        <dbReference type="Pfam" id="PF18701"/>
    </source>
</evidence>
<name>A0AAW1LAS3_POPJA</name>
<dbReference type="Pfam" id="PF18701">
    <property type="entry name" value="DUF5641"/>
    <property type="match status" value="1"/>
</dbReference>
<dbReference type="InterPro" id="IPR040676">
    <property type="entry name" value="DUF5641"/>
</dbReference>
<comment type="caution">
    <text evidence="2">The sequence shown here is derived from an EMBL/GenBank/DDBJ whole genome shotgun (WGS) entry which is preliminary data.</text>
</comment>
<dbReference type="AlphaFoldDB" id="A0AAW1LAS3"/>